<dbReference type="RefSeq" id="WP_344381429.1">
    <property type="nucleotide sequence ID" value="NZ_BAAATA010000002.1"/>
</dbReference>
<keyword evidence="3" id="KW-1185">Reference proteome</keyword>
<comment type="caution">
    <text evidence="2">The sequence shown here is derived from an EMBL/GenBank/DDBJ whole genome shotgun (WGS) entry which is preliminary data.</text>
</comment>
<gene>
    <name evidence="2" type="ORF">GCM10010406_05050</name>
</gene>
<accession>A0ABN3KUW1</accession>
<dbReference type="Proteomes" id="UP001501358">
    <property type="component" value="Unassembled WGS sequence"/>
</dbReference>
<organism evidence="2 3">
    <name type="scientific">Streptomyces thermolineatus</name>
    <dbReference type="NCBI Taxonomy" id="44033"/>
    <lineage>
        <taxon>Bacteria</taxon>
        <taxon>Bacillati</taxon>
        <taxon>Actinomycetota</taxon>
        <taxon>Actinomycetes</taxon>
        <taxon>Kitasatosporales</taxon>
        <taxon>Streptomycetaceae</taxon>
        <taxon>Streptomyces</taxon>
    </lineage>
</organism>
<sequence length="122" mass="12768">MAAESGDEAERDPVESFIDEVFEEMVREAGLSHSTGAKYSKDPLTAALVEAAVASLSKPGPSRTSELERMFFAQSLATALAEALAPALSEALATEIMKVLNQHASSGSGDKARSTSAGQRPK</sequence>
<feature type="region of interest" description="Disordered" evidence="1">
    <location>
        <begin position="102"/>
        <end position="122"/>
    </location>
</feature>
<evidence type="ECO:0000313" key="2">
    <source>
        <dbReference type="EMBL" id="GAA2472331.1"/>
    </source>
</evidence>
<name>A0ABN3KUW1_9ACTN</name>
<protein>
    <submittedName>
        <fullName evidence="2">Uncharacterized protein</fullName>
    </submittedName>
</protein>
<evidence type="ECO:0000313" key="3">
    <source>
        <dbReference type="Proteomes" id="UP001501358"/>
    </source>
</evidence>
<dbReference type="EMBL" id="BAAATA010000002">
    <property type="protein sequence ID" value="GAA2472331.1"/>
    <property type="molecule type" value="Genomic_DNA"/>
</dbReference>
<proteinExistence type="predicted"/>
<reference evidence="2 3" key="1">
    <citation type="journal article" date="2019" name="Int. J. Syst. Evol. Microbiol.">
        <title>The Global Catalogue of Microorganisms (GCM) 10K type strain sequencing project: providing services to taxonomists for standard genome sequencing and annotation.</title>
        <authorList>
            <consortium name="The Broad Institute Genomics Platform"/>
            <consortium name="The Broad Institute Genome Sequencing Center for Infectious Disease"/>
            <person name="Wu L."/>
            <person name="Ma J."/>
        </authorList>
    </citation>
    <scope>NUCLEOTIDE SEQUENCE [LARGE SCALE GENOMIC DNA]</scope>
    <source>
        <strain evidence="2 3">JCM 6307</strain>
    </source>
</reference>
<evidence type="ECO:0000256" key="1">
    <source>
        <dbReference type="SAM" id="MobiDB-lite"/>
    </source>
</evidence>